<evidence type="ECO:0000256" key="1">
    <source>
        <dbReference type="SAM" id="MobiDB-lite"/>
    </source>
</evidence>
<reference evidence="2" key="1">
    <citation type="submission" date="2019-11" db="EMBL/GenBank/DDBJ databases">
        <title>Bipolaris sorokiniana Genome sequencing.</title>
        <authorList>
            <person name="Wang H."/>
        </authorList>
    </citation>
    <scope>NUCLEOTIDE SEQUENCE</scope>
</reference>
<gene>
    <name evidence="2" type="ORF">GGP41_003804</name>
</gene>
<organism evidence="2 3">
    <name type="scientific">Cochliobolus sativus</name>
    <name type="common">Common root rot and spot blotch fungus</name>
    <name type="synonym">Bipolaris sorokiniana</name>
    <dbReference type="NCBI Taxonomy" id="45130"/>
    <lineage>
        <taxon>Eukaryota</taxon>
        <taxon>Fungi</taxon>
        <taxon>Dikarya</taxon>
        <taxon>Ascomycota</taxon>
        <taxon>Pezizomycotina</taxon>
        <taxon>Dothideomycetes</taxon>
        <taxon>Pleosporomycetidae</taxon>
        <taxon>Pleosporales</taxon>
        <taxon>Pleosporineae</taxon>
        <taxon>Pleosporaceae</taxon>
        <taxon>Bipolaris</taxon>
    </lineage>
</organism>
<evidence type="ECO:0000313" key="2">
    <source>
        <dbReference type="EMBL" id="KAF5846426.1"/>
    </source>
</evidence>
<protein>
    <submittedName>
        <fullName evidence="2">Uncharacterized protein</fullName>
    </submittedName>
</protein>
<name>A0A8H5ZBR7_COCSA</name>
<dbReference type="EMBL" id="WNKQ01000016">
    <property type="protein sequence ID" value="KAF5846426.1"/>
    <property type="molecule type" value="Genomic_DNA"/>
</dbReference>
<dbReference type="Proteomes" id="UP000624244">
    <property type="component" value="Unassembled WGS sequence"/>
</dbReference>
<proteinExistence type="predicted"/>
<accession>A0A8H5ZBR7</accession>
<evidence type="ECO:0000313" key="3">
    <source>
        <dbReference type="Proteomes" id="UP000624244"/>
    </source>
</evidence>
<sequence length="134" mass="15299">MHRCFHAAAASTRSTSARYTTPPLSSLHSDPRPGTTWNCPPLSPPNRPLQHDLDKAQQARLTSGSLTLYYMYARFGGYLQARAVRKNRKLRSRCQIPDHQWPPVPDRRLLPCDFPIRECSSRLTPVLTYLDARP</sequence>
<dbReference type="AlphaFoldDB" id="A0A8H5ZBR7"/>
<feature type="region of interest" description="Disordered" evidence="1">
    <location>
        <begin position="15"/>
        <end position="36"/>
    </location>
</feature>
<comment type="caution">
    <text evidence="2">The sequence shown here is derived from an EMBL/GenBank/DDBJ whole genome shotgun (WGS) entry which is preliminary data.</text>
</comment>